<dbReference type="InParanoid" id="A0A1X7UIS2"/>
<organism evidence="1">
    <name type="scientific">Amphimedon queenslandica</name>
    <name type="common">Sponge</name>
    <dbReference type="NCBI Taxonomy" id="400682"/>
    <lineage>
        <taxon>Eukaryota</taxon>
        <taxon>Metazoa</taxon>
        <taxon>Porifera</taxon>
        <taxon>Demospongiae</taxon>
        <taxon>Heteroscleromorpha</taxon>
        <taxon>Haplosclerida</taxon>
        <taxon>Niphatidae</taxon>
        <taxon>Amphimedon</taxon>
    </lineage>
</organism>
<sequence>MASQYRRRVKQGVRLNSQAKEIVSNVYKYFKDLERRSKEKGAFYRTLEATGISRPTLYKVVNTEEAGSSFGTQERRYKKTRARVVTDSFDVEAIRRKIYEQYEKNKRITLNRLLHIVKQDQVFTGGRNKLAALLKEIGFKYRSIDDCRYYEQPRIVEQRHKYVHRMMQNRVNKKPVVFLGETWANSHDGKDLALVENYPVTKGHWVG</sequence>
<name>A0A1X7UIS2_AMPQE</name>
<proteinExistence type="predicted"/>
<dbReference type="AlphaFoldDB" id="A0A1X7UIS2"/>
<dbReference type="EnsemblMetazoa" id="Aqu2.1.27647_001">
    <property type="protein sequence ID" value="Aqu2.1.27647_001"/>
    <property type="gene ID" value="Aqu2.1.27647"/>
</dbReference>
<accession>A0A1X7UIS2</accession>
<evidence type="ECO:0000313" key="1">
    <source>
        <dbReference type="EnsemblMetazoa" id="Aqu2.1.27647_001"/>
    </source>
</evidence>
<reference evidence="1" key="1">
    <citation type="submission" date="2017-05" db="UniProtKB">
        <authorList>
            <consortium name="EnsemblMetazoa"/>
        </authorList>
    </citation>
    <scope>IDENTIFICATION</scope>
</reference>
<dbReference type="OrthoDB" id="10048767at2759"/>
<protein>
    <submittedName>
        <fullName evidence="1">Uncharacterized protein</fullName>
    </submittedName>
</protein>